<dbReference type="InterPro" id="IPR009459">
    <property type="entry name" value="MucBP_dom"/>
</dbReference>
<proteinExistence type="predicted"/>
<organism evidence="3 4">
    <name type="scientific">Ligilactobacillus faecis</name>
    <dbReference type="NCBI Taxonomy" id="762833"/>
    <lineage>
        <taxon>Bacteria</taxon>
        <taxon>Bacillati</taxon>
        <taxon>Bacillota</taxon>
        <taxon>Bacilli</taxon>
        <taxon>Lactobacillales</taxon>
        <taxon>Lactobacillaceae</taxon>
        <taxon>Ligilactobacillus</taxon>
    </lineage>
</organism>
<evidence type="ECO:0000256" key="1">
    <source>
        <dbReference type="ARBA" id="ARBA00022737"/>
    </source>
</evidence>
<evidence type="ECO:0000259" key="2">
    <source>
        <dbReference type="Pfam" id="PF06458"/>
    </source>
</evidence>
<sequence>MVLKKITTTIVVEFITPLGQQILEPQMLLKSIGERYQVKIPTVIGYVLVGHQGDLSGVADTKKIVRLIYKELGELVIRKGLAGNYTLVEPFQNSSDALKIKKIKLPKLEEKEAYYFVEEKAGKQVLGARVADTNNFIPSDPTKKVYLFCLTPAQYKKLNGDWGVPEIQLDEEVIIEPIFNEDSRSI</sequence>
<evidence type="ECO:0000313" key="3">
    <source>
        <dbReference type="EMBL" id="MEY8662851.1"/>
    </source>
</evidence>
<dbReference type="Pfam" id="PF06458">
    <property type="entry name" value="MucBP"/>
    <property type="match status" value="1"/>
</dbReference>
<dbReference type="RefSeq" id="WP_369942712.1">
    <property type="nucleotide sequence ID" value="NZ_JBCLUF010000031.1"/>
</dbReference>
<keyword evidence="1" id="KW-0677">Repeat</keyword>
<protein>
    <submittedName>
        <fullName evidence="3">MucBP domain-containing protein</fullName>
    </submittedName>
</protein>
<dbReference type="Proteomes" id="UP001565236">
    <property type="component" value="Unassembled WGS sequence"/>
</dbReference>
<keyword evidence="4" id="KW-1185">Reference proteome</keyword>
<gene>
    <name evidence="3" type="ORF">AALT52_08115</name>
</gene>
<accession>A0ABV4DTZ2</accession>
<comment type="caution">
    <text evidence="3">The sequence shown here is derived from an EMBL/GenBank/DDBJ whole genome shotgun (WGS) entry which is preliminary data.</text>
</comment>
<evidence type="ECO:0000313" key="4">
    <source>
        <dbReference type="Proteomes" id="UP001565236"/>
    </source>
</evidence>
<reference evidence="3 4" key="1">
    <citation type="submission" date="2024-03" db="EMBL/GenBank/DDBJ databases">
        <title>Mouse gut bacterial collection (mGBC) of GemPharmatech.</title>
        <authorList>
            <person name="He Y."/>
            <person name="Dong L."/>
            <person name="Wu D."/>
            <person name="Gao X."/>
            <person name="Lin Z."/>
        </authorList>
    </citation>
    <scope>NUCLEOTIDE SEQUENCE [LARGE SCALE GENOMIC DNA]</scope>
    <source>
        <strain evidence="3 4">15-30</strain>
    </source>
</reference>
<name>A0ABV4DTZ2_9LACO</name>
<feature type="domain" description="MucBP" evidence="2">
    <location>
        <begin position="9"/>
        <end position="70"/>
    </location>
</feature>
<dbReference type="EMBL" id="JBCLUF010000031">
    <property type="protein sequence ID" value="MEY8662851.1"/>
    <property type="molecule type" value="Genomic_DNA"/>
</dbReference>